<dbReference type="SUPFAM" id="SSF53223">
    <property type="entry name" value="Aminoacid dehydrogenase-like, N-terminal domain"/>
    <property type="match status" value="1"/>
</dbReference>
<feature type="binding site" evidence="8">
    <location>
        <begin position="225"/>
        <end position="230"/>
    </location>
    <ligand>
        <name>NADP(+)</name>
        <dbReference type="ChEBI" id="CHEBI:58349"/>
    </ligand>
</feature>
<feature type="binding site" evidence="8">
    <location>
        <position position="160"/>
    </location>
    <ligand>
        <name>shikimate</name>
        <dbReference type="ChEBI" id="CHEBI:36208"/>
    </ligand>
</feature>
<dbReference type="CDD" id="cd01065">
    <property type="entry name" value="NAD_bind_Shikimate_DH"/>
    <property type="match status" value="1"/>
</dbReference>
<dbReference type="NCBIfam" id="NF001312">
    <property type="entry name" value="PRK00258.1-4"/>
    <property type="match status" value="1"/>
</dbReference>
<dbReference type="GO" id="GO:0050661">
    <property type="term" value="F:NADP binding"/>
    <property type="evidence" value="ECO:0007669"/>
    <property type="project" value="InterPro"/>
</dbReference>
<accession>A0A2T1HT12</accession>
<feature type="binding site" evidence="8">
    <location>
        <position position="151"/>
    </location>
    <ligand>
        <name>NADP(+)</name>
        <dbReference type="ChEBI" id="CHEBI:58349"/>
    </ligand>
</feature>
<comment type="similarity">
    <text evidence="8">Belongs to the shikimate dehydrogenase family.</text>
</comment>
<dbReference type="EMBL" id="PVZS01000011">
    <property type="protein sequence ID" value="PSC04795.1"/>
    <property type="molecule type" value="Genomic_DNA"/>
</dbReference>
<evidence type="ECO:0000256" key="8">
    <source>
        <dbReference type="HAMAP-Rule" id="MF_00222"/>
    </source>
</evidence>
<evidence type="ECO:0000256" key="9">
    <source>
        <dbReference type="SAM" id="MobiDB-lite"/>
    </source>
</evidence>
<sequence length="352" mass="38299">MAYCARIVGRHDRALSGRRWRRATRQRRRLSTRRPRHSSVRGHRGRSLHDPGTAAHAVARLFPPAWGRPAVTRPEPRACIVGWPAKHSRSPLIHGYWLKTLGLPGSYGVEEVAPGDMVGFLRTLQARGYVGCNVTVPHKETAYRTVEVLTDRARALQAVNTVWIERGVLHGDNTDIVGFLASLDAGAPGWDRKAAHAVVLGAGGASRAIVAGLLDRGVELVTVVNRTRDRAEALAESFGRRVQAVGWESVGQLLPPADLLVNTTSLGMKGQPPLDIDLDGLKESAVVTDIVYVPLETALLAQARSRGHQVVDGLGMLLHQAAAGFEHWFGRRPEVTPELRQVIVDDLARAPG</sequence>
<evidence type="ECO:0000313" key="14">
    <source>
        <dbReference type="Proteomes" id="UP000239772"/>
    </source>
</evidence>
<dbReference type="PANTHER" id="PTHR21089:SF1">
    <property type="entry name" value="BIFUNCTIONAL 3-DEHYDROQUINATE DEHYDRATASE_SHIKIMATE DEHYDROGENASE, CHLOROPLASTIC"/>
    <property type="match status" value="1"/>
</dbReference>
<dbReference type="PANTHER" id="PTHR21089">
    <property type="entry name" value="SHIKIMATE DEHYDROGENASE"/>
    <property type="match status" value="1"/>
</dbReference>
<comment type="pathway">
    <text evidence="1 8">Metabolic intermediate biosynthesis; chorismate biosynthesis; chorismate from D-erythrose 4-phosphate and phosphoenolpyruvate: step 4/7.</text>
</comment>
<feature type="binding site" evidence="8">
    <location>
        <position position="290"/>
    </location>
    <ligand>
        <name>NADP(+)</name>
        <dbReference type="ChEBI" id="CHEBI:58349"/>
    </ligand>
</feature>
<dbReference type="AlphaFoldDB" id="A0A2T1HT12"/>
<evidence type="ECO:0000313" key="13">
    <source>
        <dbReference type="EMBL" id="PSC04795.1"/>
    </source>
</evidence>
<reference evidence="14" key="1">
    <citation type="submission" date="2018-03" db="EMBL/GenBank/DDBJ databases">
        <authorList>
            <person name="Sun L."/>
            <person name="Liu H."/>
            <person name="Chen W."/>
            <person name="Huang K."/>
            <person name="Liu W."/>
            <person name="Gao X."/>
        </authorList>
    </citation>
    <scope>NUCLEOTIDE SEQUENCE [LARGE SCALE GENOMIC DNA]</scope>
    <source>
        <strain evidence="14">SH9</strain>
    </source>
</reference>
<dbReference type="GO" id="GO:0009423">
    <property type="term" value="P:chorismate biosynthetic process"/>
    <property type="evidence" value="ECO:0007669"/>
    <property type="project" value="UniProtKB-UniRule"/>
</dbReference>
<dbReference type="InterPro" id="IPR011342">
    <property type="entry name" value="Shikimate_DH"/>
</dbReference>
<dbReference type="GO" id="GO:0005829">
    <property type="term" value="C:cytosol"/>
    <property type="evidence" value="ECO:0007669"/>
    <property type="project" value="TreeGrafter"/>
</dbReference>
<feature type="domain" description="SDH C-terminal" evidence="12">
    <location>
        <begin position="313"/>
        <end position="335"/>
    </location>
</feature>
<keyword evidence="6 8" id="KW-0057">Aromatic amino acid biosynthesis</keyword>
<dbReference type="InterPro" id="IPR041121">
    <property type="entry name" value="SDH_C"/>
</dbReference>
<dbReference type="UniPathway" id="UPA00053">
    <property type="reaction ID" value="UER00087"/>
</dbReference>
<feature type="binding site" evidence="8">
    <location>
        <position position="313"/>
    </location>
    <ligand>
        <name>NADP(+)</name>
        <dbReference type="ChEBI" id="CHEBI:58349"/>
    </ligand>
</feature>
<dbReference type="OrthoDB" id="9792692at2"/>
<feature type="binding site" evidence="8">
    <location>
        <position position="175"/>
    </location>
    <ligand>
        <name>shikimate</name>
        <dbReference type="ChEBI" id="CHEBI:36208"/>
    </ligand>
</feature>
<gene>
    <name evidence="8" type="primary">aroE</name>
    <name evidence="13" type="ORF">SLNSH_11955</name>
</gene>
<feature type="binding site" evidence="8">
    <location>
        <position position="320"/>
    </location>
    <ligand>
        <name>shikimate</name>
        <dbReference type="ChEBI" id="CHEBI:36208"/>
    </ligand>
</feature>
<evidence type="ECO:0000256" key="5">
    <source>
        <dbReference type="ARBA" id="ARBA00023002"/>
    </source>
</evidence>
<dbReference type="GO" id="GO:0009073">
    <property type="term" value="P:aromatic amino acid family biosynthetic process"/>
    <property type="evidence" value="ECO:0007669"/>
    <property type="project" value="UniProtKB-KW"/>
</dbReference>
<evidence type="ECO:0000259" key="10">
    <source>
        <dbReference type="Pfam" id="PF01488"/>
    </source>
</evidence>
<proteinExistence type="inferred from homology"/>
<feature type="compositionally biased region" description="Basic residues" evidence="9">
    <location>
        <begin position="18"/>
        <end position="46"/>
    </location>
</feature>
<dbReference type="GO" id="GO:0004764">
    <property type="term" value="F:shikimate 3-dehydrogenase (NADP+) activity"/>
    <property type="evidence" value="ECO:0007669"/>
    <property type="project" value="UniProtKB-UniRule"/>
</dbReference>
<dbReference type="InterPro" id="IPR022893">
    <property type="entry name" value="Shikimate_DH_fam"/>
</dbReference>
<evidence type="ECO:0000256" key="3">
    <source>
        <dbReference type="ARBA" id="ARBA00022605"/>
    </source>
</evidence>
<dbReference type="InterPro" id="IPR046346">
    <property type="entry name" value="Aminoacid_DH-like_N_sf"/>
</dbReference>
<dbReference type="Pfam" id="PF08501">
    <property type="entry name" value="Shikimate_dh_N"/>
    <property type="match status" value="1"/>
</dbReference>
<dbReference type="GO" id="GO:0008652">
    <property type="term" value="P:amino acid biosynthetic process"/>
    <property type="evidence" value="ECO:0007669"/>
    <property type="project" value="UniProtKB-KW"/>
</dbReference>
<feature type="domain" description="Shikimate dehydrogenase substrate binding N-terminal" evidence="11">
    <location>
        <begin position="80"/>
        <end position="162"/>
    </location>
</feature>
<dbReference type="EC" id="1.1.1.25" evidence="2 8"/>
<evidence type="ECO:0000256" key="4">
    <source>
        <dbReference type="ARBA" id="ARBA00022857"/>
    </source>
</evidence>
<dbReference type="Gene3D" id="3.40.50.720">
    <property type="entry name" value="NAD(P)-binding Rossmann-like Domain"/>
    <property type="match status" value="1"/>
</dbReference>
<evidence type="ECO:0000256" key="7">
    <source>
        <dbReference type="ARBA" id="ARBA00049442"/>
    </source>
</evidence>
<dbReference type="Pfam" id="PF18317">
    <property type="entry name" value="SDH_C"/>
    <property type="match status" value="1"/>
</dbReference>
<dbReference type="GO" id="GO:0019632">
    <property type="term" value="P:shikimate metabolic process"/>
    <property type="evidence" value="ECO:0007669"/>
    <property type="project" value="InterPro"/>
</dbReference>
<feature type="binding site" evidence="8">
    <location>
        <begin position="88"/>
        <end position="90"/>
    </location>
    <ligand>
        <name>shikimate</name>
        <dbReference type="ChEBI" id="CHEBI:36208"/>
    </ligand>
</feature>
<comment type="catalytic activity">
    <reaction evidence="7 8">
        <text>shikimate + NADP(+) = 3-dehydroshikimate + NADPH + H(+)</text>
        <dbReference type="Rhea" id="RHEA:17737"/>
        <dbReference type="ChEBI" id="CHEBI:15378"/>
        <dbReference type="ChEBI" id="CHEBI:16630"/>
        <dbReference type="ChEBI" id="CHEBI:36208"/>
        <dbReference type="ChEBI" id="CHEBI:57783"/>
        <dbReference type="ChEBI" id="CHEBI:58349"/>
        <dbReference type="EC" id="1.1.1.25"/>
    </reaction>
</comment>
<dbReference type="NCBIfam" id="TIGR00507">
    <property type="entry name" value="aroE"/>
    <property type="match status" value="1"/>
</dbReference>
<dbReference type="InterPro" id="IPR013708">
    <property type="entry name" value="Shikimate_DH-bd_N"/>
</dbReference>
<organism evidence="13 14">
    <name type="scientific">Alsobacter soli</name>
    <dbReference type="NCBI Taxonomy" id="2109933"/>
    <lineage>
        <taxon>Bacteria</taxon>
        <taxon>Pseudomonadati</taxon>
        <taxon>Pseudomonadota</taxon>
        <taxon>Alphaproteobacteria</taxon>
        <taxon>Hyphomicrobiales</taxon>
        <taxon>Alsobacteraceae</taxon>
        <taxon>Alsobacter</taxon>
    </lineage>
</organism>
<evidence type="ECO:0000256" key="6">
    <source>
        <dbReference type="ARBA" id="ARBA00023141"/>
    </source>
</evidence>
<feature type="domain" description="Quinate/shikimate 5-dehydrogenase/glutamyl-tRNA reductase" evidence="10">
    <location>
        <begin position="193"/>
        <end position="265"/>
    </location>
</feature>
<comment type="caution">
    <text evidence="13">The sequence shown here is derived from an EMBL/GenBank/DDBJ whole genome shotgun (WGS) entry which is preliminary data.</text>
</comment>
<keyword evidence="4 8" id="KW-0521">NADP</keyword>
<dbReference type="Gene3D" id="3.40.50.10860">
    <property type="entry name" value="Leucine Dehydrogenase, chain A, domain 1"/>
    <property type="match status" value="1"/>
</dbReference>
<name>A0A2T1HT12_9HYPH</name>
<dbReference type="Pfam" id="PF01488">
    <property type="entry name" value="Shikimate_DH"/>
    <property type="match status" value="1"/>
</dbReference>
<evidence type="ECO:0000259" key="12">
    <source>
        <dbReference type="Pfam" id="PF18317"/>
    </source>
</evidence>
<dbReference type="HAMAP" id="MF_00222">
    <property type="entry name" value="Shikimate_DH_AroE"/>
    <property type="match status" value="1"/>
</dbReference>
<feature type="binding site" evidence="8">
    <location>
        <position position="135"/>
    </location>
    <ligand>
        <name>shikimate</name>
        <dbReference type="ChEBI" id="CHEBI:36208"/>
    </ligand>
</feature>
<keyword evidence="3 8" id="KW-0028">Amino-acid biosynthesis</keyword>
<feature type="active site" description="Proton acceptor" evidence="8">
    <location>
        <position position="139"/>
    </location>
</feature>
<comment type="function">
    <text evidence="8">Involved in the biosynthesis of the chorismate, which leads to the biosynthesis of aromatic amino acids. Catalyzes the reversible NADPH linked reduction of 3-dehydroshikimate (DHSA) to yield shikimate (SA).</text>
</comment>
<evidence type="ECO:0000259" key="11">
    <source>
        <dbReference type="Pfam" id="PF08501"/>
    </source>
</evidence>
<dbReference type="InterPro" id="IPR006151">
    <property type="entry name" value="Shikm_DH/Glu-tRNA_Rdtase"/>
</dbReference>
<dbReference type="InterPro" id="IPR036291">
    <property type="entry name" value="NAD(P)-bd_dom_sf"/>
</dbReference>
<evidence type="ECO:0000256" key="2">
    <source>
        <dbReference type="ARBA" id="ARBA00012962"/>
    </source>
</evidence>
<dbReference type="Proteomes" id="UP000239772">
    <property type="component" value="Unassembled WGS sequence"/>
</dbReference>
<feature type="region of interest" description="Disordered" evidence="9">
    <location>
        <begin position="18"/>
        <end position="52"/>
    </location>
</feature>
<dbReference type="SUPFAM" id="SSF51735">
    <property type="entry name" value="NAD(P)-binding Rossmann-fold domains"/>
    <property type="match status" value="1"/>
</dbReference>
<keyword evidence="14" id="KW-1185">Reference proteome</keyword>
<feature type="binding site" evidence="8">
    <location>
        <begin position="201"/>
        <end position="205"/>
    </location>
    <ligand>
        <name>NADP(+)</name>
        <dbReference type="ChEBI" id="CHEBI:58349"/>
    </ligand>
</feature>
<protein>
    <recommendedName>
        <fullName evidence="2 8">Shikimate dehydrogenase (NADP(+))</fullName>
        <shortName evidence="8">SDH</shortName>
        <ecNumber evidence="2 8">1.1.1.25</ecNumber>
    </recommendedName>
</protein>
<keyword evidence="5 8" id="KW-0560">Oxidoreductase</keyword>
<evidence type="ECO:0000256" key="1">
    <source>
        <dbReference type="ARBA" id="ARBA00004871"/>
    </source>
</evidence>
<comment type="subunit">
    <text evidence="8">Homodimer.</text>
</comment>
<feature type="binding site" evidence="8">
    <location>
        <position position="292"/>
    </location>
    <ligand>
        <name>shikimate</name>
        <dbReference type="ChEBI" id="CHEBI:36208"/>
    </ligand>
</feature>